<sequence length="245" mass="27226">MKNFLFLLMAPFAVISTPSQAFFIPSTSSTYGGEVCQFEIQRDNLTLSSGFVPRQDRIRALIEIEQSDGVSRFIYFKLDSEIVGESIILGDFIIDGIGVQEDHFRSATFIDPEMAFIPNAGQEFTVLMESPSDPGLGRVRFDGSARNGDHAHGQSDGVVLFQAYNYSDVDGELNPYRWFHEHLLDGGQVSIAVGLWPIEAGNLTIFRRFEVSGNGFSEILSVARDEIWQIKNDPTNSENCSPLEG</sequence>
<feature type="signal peptide" evidence="1">
    <location>
        <begin position="1"/>
        <end position="21"/>
    </location>
</feature>
<evidence type="ECO:0000313" key="3">
    <source>
        <dbReference type="Proteomes" id="UP001202550"/>
    </source>
</evidence>
<dbReference type="EMBL" id="JALZWP010000012">
    <property type="protein sequence ID" value="MCL1629527.1"/>
    <property type="molecule type" value="Genomic_DNA"/>
</dbReference>
<reference evidence="2 3" key="1">
    <citation type="submission" date="2022-05" db="EMBL/GenBank/DDBJ databases">
        <title>Seasonal and diel survey of microbial diversity of the Tyrrhenian coast.</title>
        <authorList>
            <person name="Gattoni G."/>
            <person name="Corral P."/>
        </authorList>
    </citation>
    <scope>NUCLEOTIDE SEQUENCE [LARGE SCALE GENOMIC DNA]</scope>
    <source>
        <strain evidence="2 3">V10</strain>
    </source>
</reference>
<keyword evidence="1" id="KW-0732">Signal</keyword>
<evidence type="ECO:0000256" key="1">
    <source>
        <dbReference type="SAM" id="SignalP"/>
    </source>
</evidence>
<evidence type="ECO:0000313" key="2">
    <source>
        <dbReference type="EMBL" id="MCL1629527.1"/>
    </source>
</evidence>
<gene>
    <name evidence="2" type="ORF">M3N55_12370</name>
</gene>
<keyword evidence="3" id="KW-1185">Reference proteome</keyword>
<protein>
    <submittedName>
        <fullName evidence="2">Uncharacterized protein</fullName>
    </submittedName>
</protein>
<proteinExistence type="predicted"/>
<accession>A0ABT0M3U2</accession>
<feature type="chain" id="PRO_5046113127" evidence="1">
    <location>
        <begin position="22"/>
        <end position="245"/>
    </location>
</feature>
<dbReference type="RefSeq" id="WP_249059535.1">
    <property type="nucleotide sequence ID" value="NZ_JALZWP010000012.1"/>
</dbReference>
<name>A0ABT0M3U2_9RHOB</name>
<comment type="caution">
    <text evidence="2">The sequence shown here is derived from an EMBL/GenBank/DDBJ whole genome shotgun (WGS) entry which is preliminary data.</text>
</comment>
<dbReference type="Proteomes" id="UP001202550">
    <property type="component" value="Unassembled WGS sequence"/>
</dbReference>
<organism evidence="2 3">
    <name type="scientific">Roseinatronobacter domitianus</name>
    <dbReference type="NCBI Taxonomy" id="2940293"/>
    <lineage>
        <taxon>Bacteria</taxon>
        <taxon>Pseudomonadati</taxon>
        <taxon>Pseudomonadota</taxon>
        <taxon>Alphaproteobacteria</taxon>
        <taxon>Rhodobacterales</taxon>
        <taxon>Paracoccaceae</taxon>
        <taxon>Roseinatronobacter</taxon>
    </lineage>
</organism>